<dbReference type="EMBL" id="JABBWG010000013">
    <property type="protein sequence ID" value="KAG1817605.1"/>
    <property type="molecule type" value="Genomic_DNA"/>
</dbReference>
<dbReference type="RefSeq" id="XP_041193847.1">
    <property type="nucleotide sequence ID" value="XM_041332815.1"/>
</dbReference>
<organism evidence="1 2">
    <name type="scientific">Suillus subaureus</name>
    <dbReference type="NCBI Taxonomy" id="48587"/>
    <lineage>
        <taxon>Eukaryota</taxon>
        <taxon>Fungi</taxon>
        <taxon>Dikarya</taxon>
        <taxon>Basidiomycota</taxon>
        <taxon>Agaricomycotina</taxon>
        <taxon>Agaricomycetes</taxon>
        <taxon>Agaricomycetidae</taxon>
        <taxon>Boletales</taxon>
        <taxon>Suillineae</taxon>
        <taxon>Suillaceae</taxon>
        <taxon>Suillus</taxon>
    </lineage>
</organism>
<evidence type="ECO:0000313" key="2">
    <source>
        <dbReference type="Proteomes" id="UP000807769"/>
    </source>
</evidence>
<proteinExistence type="predicted"/>
<dbReference type="OrthoDB" id="2653625at2759"/>
<gene>
    <name evidence="1" type="ORF">BJ212DRAFT_1299142</name>
</gene>
<evidence type="ECO:0000313" key="1">
    <source>
        <dbReference type="EMBL" id="KAG1817605.1"/>
    </source>
</evidence>
<protein>
    <submittedName>
        <fullName evidence="1">Uncharacterized protein</fullName>
    </submittedName>
</protein>
<keyword evidence="2" id="KW-1185">Reference proteome</keyword>
<comment type="caution">
    <text evidence="1">The sequence shown here is derived from an EMBL/GenBank/DDBJ whole genome shotgun (WGS) entry which is preliminary data.</text>
</comment>
<dbReference type="AlphaFoldDB" id="A0A9P7ED41"/>
<accession>A0A9P7ED41</accession>
<name>A0A9P7ED41_9AGAM</name>
<dbReference type="GeneID" id="64626832"/>
<sequence>MNLEDIQMSNDVLERHLQHLSSEAAAQAVVTMHADVEWRHMCALTTAWEIHACEQHLKFLHMVLEDEGETYANASLESLCTSMKELVRSPKKGIEDSISLGVTAYSHDVTSFAVGDAQLDFLKSAAHMCFPTLERYSLDSVSSGDSSEDSNGGQDPKSHMCSTLQFMPQACVPLLNWYHAQNGIRMLRHHVAVSPQTLTDGNNLECLLGHSSKWGQNKADYKKSWSLSASACQWGLMVHNVTLTMMSNLPLPADSDWSWQNQYHGSSSGYNDQIVHVNLPQPEIEPINPDLDVHDNHVAGHYDCGPGYGNTKTVVSDPQVDYYGYGSDYLTWNDHDGGRLDPFSGYHPIQTDQQLSMGQPNLGSFTSHNLGCHGCFQDSAVDHGYTFDCHLEQAHSSSCSIGTQDWDRQFLGQLNPSSQHGGHTDGRYINPSNLNVQLEPGRYVSQPEQQLPTAAWVTSTLLPVVIASIITIFPKPTTSTIQISNMHTQHMQQSMLQHQSLPQGGLGYYGHPPYHHNVTEVQQVPASCSHTGYSLLQVNNVNCSNPQPKHGHYDPQPKQQHVVQSLPSDDLEHHDCSQFPVADGDQQSIGSSHTVIKFSLDLVPTQRRNGRQLLPQPATIWIST</sequence>
<dbReference type="Proteomes" id="UP000807769">
    <property type="component" value="Unassembled WGS sequence"/>
</dbReference>
<reference evidence="1" key="1">
    <citation type="journal article" date="2020" name="New Phytol.">
        <title>Comparative genomics reveals dynamic genome evolution in host specialist ectomycorrhizal fungi.</title>
        <authorList>
            <person name="Lofgren L.A."/>
            <person name="Nguyen N.H."/>
            <person name="Vilgalys R."/>
            <person name="Ruytinx J."/>
            <person name="Liao H.L."/>
            <person name="Branco S."/>
            <person name="Kuo A."/>
            <person name="LaButti K."/>
            <person name="Lipzen A."/>
            <person name="Andreopoulos W."/>
            <person name="Pangilinan J."/>
            <person name="Riley R."/>
            <person name="Hundley H."/>
            <person name="Na H."/>
            <person name="Barry K."/>
            <person name="Grigoriev I.V."/>
            <person name="Stajich J.E."/>
            <person name="Kennedy P.G."/>
        </authorList>
    </citation>
    <scope>NUCLEOTIDE SEQUENCE</scope>
    <source>
        <strain evidence="1">MN1</strain>
    </source>
</reference>